<dbReference type="PROSITE" id="PS00092">
    <property type="entry name" value="N6_MTASE"/>
    <property type="match status" value="1"/>
</dbReference>
<evidence type="ECO:0000256" key="3">
    <source>
        <dbReference type="ARBA" id="ARBA00022679"/>
    </source>
</evidence>
<comment type="similarity">
    <text evidence="1">Belongs to the eukaryotic/archaeal PrmC-related family.</text>
</comment>
<sequence>MTVTADGLAQPVSARPLIDVGPDVYQPQHDSHLLIEAMMAVAPPEGLSVADLCTGSGVVALAAAAAGACSVSAFDRSPAAVECARTQALAADADIEVLEGAWTRAVAAGPYDLVLCNPPYVPEPPDQHHAQVPGPALAVNGGRDGRQVLDPLCAAAPALLRRHGTLLVVQSELADIPRTVNTLAANGLRSSVVAQRRIPFGPVLHSRARWLEETGLLPVGKRIETLAVIAAVKP</sequence>
<dbReference type="Gene3D" id="3.40.50.150">
    <property type="entry name" value="Vaccinia Virus protein VP39"/>
    <property type="match status" value="1"/>
</dbReference>
<dbReference type="RefSeq" id="WP_084395280.1">
    <property type="nucleotide sequence ID" value="NZ_BCSY01000062.1"/>
</dbReference>
<dbReference type="GO" id="GO:0008757">
    <property type="term" value="F:S-adenosylmethionine-dependent methyltransferase activity"/>
    <property type="evidence" value="ECO:0007669"/>
    <property type="project" value="TreeGrafter"/>
</dbReference>
<comment type="caution">
    <text evidence="6">The sequence shown here is derived from an EMBL/GenBank/DDBJ whole genome shotgun (WGS) entry which is preliminary data.</text>
</comment>
<dbReference type="InterPro" id="IPR004557">
    <property type="entry name" value="PrmC-related"/>
</dbReference>
<dbReference type="InterPro" id="IPR007848">
    <property type="entry name" value="Small_mtfrase_dom"/>
</dbReference>
<gene>
    <name evidence="6" type="ORF">RMCC_3787</name>
</gene>
<evidence type="ECO:0000256" key="1">
    <source>
        <dbReference type="ARBA" id="ARBA00006149"/>
    </source>
</evidence>
<dbReference type="Pfam" id="PF05175">
    <property type="entry name" value="MTS"/>
    <property type="match status" value="1"/>
</dbReference>
<dbReference type="STRING" id="228230.RMCC_3787"/>
<dbReference type="OrthoDB" id="8746524at2"/>
<reference evidence="7" key="1">
    <citation type="journal article" date="2016" name="Genome Announc.">
        <title>Draft Genome Sequences of Five Rapidly Growing Mycobacterium Species, M. thermoresistibile, M. fortuitum subsp. acetamidolyticum, M. canariasense, M. brisbanense, and M. novocastrense.</title>
        <authorList>
            <person name="Katahira K."/>
            <person name="Ogura Y."/>
            <person name="Gotoh Y."/>
            <person name="Hayashi T."/>
        </authorList>
    </citation>
    <scope>NUCLEOTIDE SEQUENCE [LARGE SCALE GENOMIC DNA]</scope>
    <source>
        <strain evidence="7">JCM15298</strain>
    </source>
</reference>
<dbReference type="AlphaFoldDB" id="A0A100WEL2"/>
<keyword evidence="3 6" id="KW-0808">Transferase</keyword>
<dbReference type="GO" id="GO:0008276">
    <property type="term" value="F:protein methyltransferase activity"/>
    <property type="evidence" value="ECO:0007669"/>
    <property type="project" value="TreeGrafter"/>
</dbReference>
<reference evidence="7" key="2">
    <citation type="submission" date="2016-02" db="EMBL/GenBank/DDBJ databases">
        <title>Draft genome sequence of five rapidly growing Mycobacterium species.</title>
        <authorList>
            <person name="Katahira K."/>
            <person name="Gotou Y."/>
            <person name="Iida K."/>
            <person name="Ogura Y."/>
            <person name="Hayashi T."/>
        </authorList>
    </citation>
    <scope>NUCLEOTIDE SEQUENCE [LARGE SCALE GENOMIC DNA]</scope>
    <source>
        <strain evidence="7">JCM15298</strain>
    </source>
</reference>
<name>A0A100WEL2_MYCCR</name>
<dbReference type="GO" id="GO:0035657">
    <property type="term" value="C:eRF1 methyltransferase complex"/>
    <property type="evidence" value="ECO:0007669"/>
    <property type="project" value="TreeGrafter"/>
</dbReference>
<dbReference type="SUPFAM" id="SSF53335">
    <property type="entry name" value="S-adenosyl-L-methionine-dependent methyltransferases"/>
    <property type="match status" value="1"/>
</dbReference>
<organism evidence="6 7">
    <name type="scientific">Mycolicibacterium canariasense</name>
    <name type="common">Mycobacterium canariasense</name>
    <dbReference type="NCBI Taxonomy" id="228230"/>
    <lineage>
        <taxon>Bacteria</taxon>
        <taxon>Bacillati</taxon>
        <taxon>Actinomycetota</taxon>
        <taxon>Actinomycetes</taxon>
        <taxon>Mycobacteriales</taxon>
        <taxon>Mycobacteriaceae</taxon>
        <taxon>Mycolicibacterium</taxon>
    </lineage>
</organism>
<dbReference type="InterPro" id="IPR029063">
    <property type="entry name" value="SAM-dependent_MTases_sf"/>
</dbReference>
<dbReference type="PANTHER" id="PTHR45875">
    <property type="entry name" value="METHYLTRANSFERASE N6AMT1"/>
    <property type="match status" value="1"/>
</dbReference>
<dbReference type="Proteomes" id="UP000069443">
    <property type="component" value="Unassembled WGS sequence"/>
</dbReference>
<dbReference type="NCBIfam" id="TIGR00537">
    <property type="entry name" value="hemK_rel_arch"/>
    <property type="match status" value="1"/>
</dbReference>
<dbReference type="GO" id="GO:0003676">
    <property type="term" value="F:nucleic acid binding"/>
    <property type="evidence" value="ECO:0007669"/>
    <property type="project" value="InterPro"/>
</dbReference>
<accession>A0A100WEL2</accession>
<evidence type="ECO:0000256" key="2">
    <source>
        <dbReference type="ARBA" id="ARBA00022603"/>
    </source>
</evidence>
<dbReference type="CDD" id="cd02440">
    <property type="entry name" value="AdoMet_MTases"/>
    <property type="match status" value="1"/>
</dbReference>
<feature type="domain" description="Methyltransferase small" evidence="5">
    <location>
        <begin position="31"/>
        <end position="121"/>
    </location>
</feature>
<keyword evidence="7" id="KW-1185">Reference proteome</keyword>
<evidence type="ECO:0000259" key="5">
    <source>
        <dbReference type="Pfam" id="PF05175"/>
    </source>
</evidence>
<dbReference type="PANTHER" id="PTHR45875:SF1">
    <property type="entry name" value="METHYLTRANSFERASE N6AMT1"/>
    <property type="match status" value="1"/>
</dbReference>
<evidence type="ECO:0000256" key="4">
    <source>
        <dbReference type="ARBA" id="ARBA00022691"/>
    </source>
</evidence>
<evidence type="ECO:0000313" key="6">
    <source>
        <dbReference type="EMBL" id="GAS96821.1"/>
    </source>
</evidence>
<protein>
    <submittedName>
        <fullName evidence="6">Methyltransferase</fullName>
    </submittedName>
</protein>
<keyword evidence="4" id="KW-0949">S-adenosyl-L-methionine</keyword>
<dbReference type="GO" id="GO:0032259">
    <property type="term" value="P:methylation"/>
    <property type="evidence" value="ECO:0007669"/>
    <property type="project" value="UniProtKB-KW"/>
</dbReference>
<dbReference type="EMBL" id="BCSY01000062">
    <property type="protein sequence ID" value="GAS96821.1"/>
    <property type="molecule type" value="Genomic_DNA"/>
</dbReference>
<dbReference type="InterPro" id="IPR002052">
    <property type="entry name" value="DNA_methylase_N6_adenine_CS"/>
</dbReference>
<proteinExistence type="inferred from homology"/>
<keyword evidence="2 6" id="KW-0489">Methyltransferase</keyword>
<dbReference type="GO" id="GO:0008170">
    <property type="term" value="F:N-methyltransferase activity"/>
    <property type="evidence" value="ECO:0007669"/>
    <property type="project" value="UniProtKB-ARBA"/>
</dbReference>
<dbReference type="InterPro" id="IPR052190">
    <property type="entry name" value="Euk-Arch_PrmC-MTase"/>
</dbReference>
<evidence type="ECO:0000313" key="7">
    <source>
        <dbReference type="Proteomes" id="UP000069443"/>
    </source>
</evidence>